<feature type="region of interest" description="Disordered" evidence="1">
    <location>
        <begin position="133"/>
        <end position="156"/>
    </location>
</feature>
<feature type="region of interest" description="Disordered" evidence="1">
    <location>
        <begin position="188"/>
        <end position="207"/>
    </location>
</feature>
<evidence type="ECO:0000313" key="3">
    <source>
        <dbReference type="Proteomes" id="UP001066276"/>
    </source>
</evidence>
<dbReference type="AlphaFoldDB" id="A0AAV7VDA3"/>
<evidence type="ECO:0000313" key="2">
    <source>
        <dbReference type="EMBL" id="KAJ1199594.1"/>
    </source>
</evidence>
<reference evidence="2" key="1">
    <citation type="journal article" date="2022" name="bioRxiv">
        <title>Sequencing and chromosome-scale assembly of the giantPleurodeles waltlgenome.</title>
        <authorList>
            <person name="Brown T."/>
            <person name="Elewa A."/>
            <person name="Iarovenko S."/>
            <person name="Subramanian E."/>
            <person name="Araus A.J."/>
            <person name="Petzold A."/>
            <person name="Susuki M."/>
            <person name="Suzuki K.-i.T."/>
            <person name="Hayashi T."/>
            <person name="Toyoda A."/>
            <person name="Oliveira C."/>
            <person name="Osipova E."/>
            <person name="Leigh N.D."/>
            <person name="Simon A."/>
            <person name="Yun M.H."/>
        </authorList>
    </citation>
    <scope>NUCLEOTIDE SEQUENCE</scope>
    <source>
        <strain evidence="2">20211129_DDA</strain>
        <tissue evidence="2">Liver</tissue>
    </source>
</reference>
<feature type="compositionally biased region" description="Basic and acidic residues" evidence="1">
    <location>
        <begin position="232"/>
        <end position="247"/>
    </location>
</feature>
<dbReference type="Proteomes" id="UP001066276">
    <property type="component" value="Chromosome 2_1"/>
</dbReference>
<dbReference type="EMBL" id="JANPWB010000003">
    <property type="protein sequence ID" value="KAJ1199594.1"/>
    <property type="molecule type" value="Genomic_DNA"/>
</dbReference>
<proteinExistence type="predicted"/>
<comment type="caution">
    <text evidence="2">The sequence shown here is derived from an EMBL/GenBank/DDBJ whole genome shotgun (WGS) entry which is preliminary data.</text>
</comment>
<keyword evidence="3" id="KW-1185">Reference proteome</keyword>
<feature type="compositionally biased region" description="Basic residues" evidence="1">
    <location>
        <begin position="30"/>
        <end position="44"/>
    </location>
</feature>
<evidence type="ECO:0000256" key="1">
    <source>
        <dbReference type="SAM" id="MobiDB-lite"/>
    </source>
</evidence>
<gene>
    <name evidence="2" type="ORF">NDU88_003428</name>
</gene>
<feature type="region of interest" description="Disordered" evidence="1">
    <location>
        <begin position="232"/>
        <end position="253"/>
    </location>
</feature>
<accession>A0AAV7VDA3</accession>
<name>A0AAV7VDA3_PLEWA</name>
<sequence length="253" mass="27222">MGHVARPPDKMATPEMHVKLSRAPAEKSGSRVRKHSGRKKKATRASHSDRRNTNEESEAVGQIRVSGKVDLGRTTGPPDKVTALEIHGKGGRAPAGRSGSHAGKHGGRRKGATWAPRSDCWNIDEESEAAGQVRASAGASVHCTGRGRRPSGVARAHFETQRIPLPALGTQGGTKRRDALVPCRRRVEGLSGLSPGPEIELQGGQSKEKRLHLPPSFFLFLLAFALESERKRAAMKKQPEIRSEGALRGRLGS</sequence>
<protein>
    <submittedName>
        <fullName evidence="2">Uncharacterized protein</fullName>
    </submittedName>
</protein>
<feature type="compositionally biased region" description="Basic residues" evidence="1">
    <location>
        <begin position="102"/>
        <end position="111"/>
    </location>
</feature>
<organism evidence="2 3">
    <name type="scientific">Pleurodeles waltl</name>
    <name type="common">Iberian ribbed newt</name>
    <dbReference type="NCBI Taxonomy" id="8319"/>
    <lineage>
        <taxon>Eukaryota</taxon>
        <taxon>Metazoa</taxon>
        <taxon>Chordata</taxon>
        <taxon>Craniata</taxon>
        <taxon>Vertebrata</taxon>
        <taxon>Euteleostomi</taxon>
        <taxon>Amphibia</taxon>
        <taxon>Batrachia</taxon>
        <taxon>Caudata</taxon>
        <taxon>Salamandroidea</taxon>
        <taxon>Salamandridae</taxon>
        <taxon>Pleurodelinae</taxon>
        <taxon>Pleurodeles</taxon>
    </lineage>
</organism>
<feature type="region of interest" description="Disordered" evidence="1">
    <location>
        <begin position="1"/>
        <end position="115"/>
    </location>
</feature>